<dbReference type="RefSeq" id="WP_121346389.1">
    <property type="nucleotide sequence ID" value="NZ_RBLG01000003.1"/>
</dbReference>
<comment type="caution">
    <text evidence="3">The sequence shown here is derived from an EMBL/GenBank/DDBJ whole genome shotgun (WGS) entry which is preliminary data.</text>
</comment>
<feature type="transmembrane region" description="Helical" evidence="1">
    <location>
        <begin position="156"/>
        <end position="174"/>
    </location>
</feature>
<dbReference type="GO" id="GO:0004175">
    <property type="term" value="F:endopeptidase activity"/>
    <property type="evidence" value="ECO:0007669"/>
    <property type="project" value="UniProtKB-ARBA"/>
</dbReference>
<feature type="transmembrane region" description="Helical" evidence="1">
    <location>
        <begin position="131"/>
        <end position="150"/>
    </location>
</feature>
<feature type="transmembrane region" description="Helical" evidence="1">
    <location>
        <begin position="42"/>
        <end position="63"/>
    </location>
</feature>
<accession>A0A495PMK0</accession>
<keyword evidence="1" id="KW-0472">Membrane</keyword>
<protein>
    <submittedName>
        <fullName evidence="3">CAAX prenyl protease-like protein</fullName>
    </submittedName>
</protein>
<dbReference type="GO" id="GO:0006508">
    <property type="term" value="P:proteolysis"/>
    <property type="evidence" value="ECO:0007669"/>
    <property type="project" value="UniProtKB-KW"/>
</dbReference>
<feature type="domain" description="CAAX prenyl protease 2/Lysostaphin resistance protein A-like" evidence="2">
    <location>
        <begin position="98"/>
        <end position="195"/>
    </location>
</feature>
<evidence type="ECO:0000259" key="2">
    <source>
        <dbReference type="Pfam" id="PF02517"/>
    </source>
</evidence>
<gene>
    <name evidence="3" type="ORF">BC962_2435</name>
</gene>
<keyword evidence="4" id="KW-1185">Reference proteome</keyword>
<dbReference type="AlphaFoldDB" id="A0A495PMK0"/>
<reference evidence="3 4" key="1">
    <citation type="submission" date="2018-10" db="EMBL/GenBank/DDBJ databases">
        <title>Genomic Encyclopedia of Archaeal and Bacterial Type Strains, Phase II (KMG-II): from individual species to whole genera.</title>
        <authorList>
            <person name="Goeker M."/>
        </authorList>
    </citation>
    <scope>NUCLEOTIDE SEQUENCE [LARGE SCALE GENOMIC DNA]</scope>
    <source>
        <strain evidence="3 4">DSM 19839</strain>
    </source>
</reference>
<feature type="transmembrane region" description="Helical" evidence="1">
    <location>
        <begin position="70"/>
        <end position="86"/>
    </location>
</feature>
<dbReference type="GO" id="GO:0080120">
    <property type="term" value="P:CAAX-box protein maturation"/>
    <property type="evidence" value="ECO:0007669"/>
    <property type="project" value="UniProtKB-ARBA"/>
</dbReference>
<proteinExistence type="predicted"/>
<dbReference type="Pfam" id="PF02517">
    <property type="entry name" value="Rce1-like"/>
    <property type="match status" value="1"/>
</dbReference>
<keyword evidence="3" id="KW-0378">Hydrolase</keyword>
<feature type="transmembrane region" description="Helical" evidence="1">
    <location>
        <begin position="5"/>
        <end position="22"/>
    </location>
</feature>
<dbReference type="OrthoDB" id="1453037at2"/>
<keyword evidence="1" id="KW-0812">Transmembrane</keyword>
<organism evidence="3 4">
    <name type="scientific">Gillisia mitskevichiae</name>
    <dbReference type="NCBI Taxonomy" id="270921"/>
    <lineage>
        <taxon>Bacteria</taxon>
        <taxon>Pseudomonadati</taxon>
        <taxon>Bacteroidota</taxon>
        <taxon>Flavobacteriia</taxon>
        <taxon>Flavobacteriales</taxon>
        <taxon>Flavobacteriaceae</taxon>
        <taxon>Gillisia</taxon>
    </lineage>
</organism>
<evidence type="ECO:0000313" key="4">
    <source>
        <dbReference type="Proteomes" id="UP000276282"/>
    </source>
</evidence>
<dbReference type="Proteomes" id="UP000276282">
    <property type="component" value="Unassembled WGS sequence"/>
</dbReference>
<dbReference type="EMBL" id="RBLG01000003">
    <property type="protein sequence ID" value="RKS50662.1"/>
    <property type="molecule type" value="Genomic_DNA"/>
</dbReference>
<name>A0A495PMK0_9FLAO</name>
<dbReference type="InterPro" id="IPR003675">
    <property type="entry name" value="Rce1/LyrA-like_dom"/>
</dbReference>
<feature type="transmembrane region" description="Helical" evidence="1">
    <location>
        <begin position="92"/>
        <end position="110"/>
    </location>
</feature>
<sequence length="206" mass="23985">MLGSYFVFFAILGILQIVFPNLDFLKYQQADMNALMSENPWKFILLAVVIAPILEEGMFRTLIKPSPNEFIFFLCSWILVIAAIFIPVDVHWALKFGFLLLFITLVYFFLKELIPRSFQYKACSFLNRNYISIWMITAVIFGLVHISNYVDGFRLDFLLFLMIVPRIIAGFYFGKVKIENRSMVWPIAMHAMNNATVLIFLIPKIL</sequence>
<evidence type="ECO:0000313" key="3">
    <source>
        <dbReference type="EMBL" id="RKS50662.1"/>
    </source>
</evidence>
<evidence type="ECO:0000256" key="1">
    <source>
        <dbReference type="SAM" id="Phobius"/>
    </source>
</evidence>
<keyword evidence="1" id="KW-1133">Transmembrane helix</keyword>
<keyword evidence="3" id="KW-0645">Protease</keyword>